<reference evidence="6 7" key="1">
    <citation type="journal article" date="2015" name="Stand. Genomic Sci.">
        <title>Complete genome sequence of and proposal of Thermofilum uzonense sp. nov. a novel hyperthermophilic crenarchaeon and emended description of the genus Thermofilum.</title>
        <authorList>
            <person name="Toshchakov S.V."/>
            <person name="Korzhenkov A.A."/>
            <person name="Samarov N.I."/>
            <person name="Mazunin I.O."/>
            <person name="Mozhey O.I."/>
            <person name="Shmyr I.S."/>
            <person name="Derbikova K.S."/>
            <person name="Taranov E.A."/>
            <person name="Dominova I.N."/>
            <person name="Bonch-Osmolovskaya E.A."/>
            <person name="Patrushev M.V."/>
            <person name="Podosokorskaya O.A."/>
            <person name="Kublanov I.V."/>
        </authorList>
    </citation>
    <scope>NUCLEOTIDE SEQUENCE [LARGE SCALE GENOMIC DNA]</scope>
    <source>
        <strain evidence="6 7">1807-2</strain>
    </source>
</reference>
<dbReference type="Pfam" id="PF00085">
    <property type="entry name" value="Thioredoxin"/>
    <property type="match status" value="1"/>
</dbReference>
<dbReference type="InterPro" id="IPR017937">
    <property type="entry name" value="Thioredoxin_CS"/>
</dbReference>
<dbReference type="Proteomes" id="UP000067434">
    <property type="component" value="Chromosome"/>
</dbReference>
<accession>A0A0F7CLG1</accession>
<dbReference type="PANTHER" id="PTHR45663">
    <property type="entry name" value="GEO12009P1"/>
    <property type="match status" value="1"/>
</dbReference>
<evidence type="ECO:0000259" key="5">
    <source>
        <dbReference type="PROSITE" id="PS51352"/>
    </source>
</evidence>
<dbReference type="PANTHER" id="PTHR45663:SF11">
    <property type="entry name" value="GEO12009P1"/>
    <property type="match status" value="1"/>
</dbReference>
<keyword evidence="3" id="KW-1015">Disulfide bond</keyword>
<dbReference type="CDD" id="cd02947">
    <property type="entry name" value="TRX_family"/>
    <property type="match status" value="1"/>
</dbReference>
<dbReference type="NCBIfam" id="TIGR01068">
    <property type="entry name" value="thioredoxin"/>
    <property type="match status" value="1"/>
</dbReference>
<sequence>MEEALSKCRVVLVDFWAEWCGPCRLVEPVVEKISEEYGDKLAVVKINVDENPDVAASFEVYSIPTLLLFHRGKEARRFIGYSPMLYRNITGLLNSYFSSV</sequence>
<organism evidence="6 7">
    <name type="scientific">Infirmifilum uzonense</name>
    <dbReference type="NCBI Taxonomy" id="1550241"/>
    <lineage>
        <taxon>Archaea</taxon>
        <taxon>Thermoproteota</taxon>
        <taxon>Thermoprotei</taxon>
        <taxon>Thermofilales</taxon>
        <taxon>Thermofilaceae</taxon>
        <taxon>Infirmifilum</taxon>
    </lineage>
</organism>
<feature type="domain" description="Thioredoxin" evidence="5">
    <location>
        <begin position="1"/>
        <end position="100"/>
    </location>
</feature>
<dbReference type="InterPro" id="IPR005746">
    <property type="entry name" value="Thioredoxin"/>
</dbReference>
<gene>
    <name evidence="6" type="ORF">MA03_04110</name>
</gene>
<dbReference type="AlphaFoldDB" id="A0A0F7CLG1"/>
<evidence type="ECO:0000313" key="6">
    <source>
        <dbReference type="EMBL" id="AKG39351.1"/>
    </source>
</evidence>
<dbReference type="InterPro" id="IPR013766">
    <property type="entry name" value="Thioredoxin_domain"/>
</dbReference>
<dbReference type="GO" id="GO:0015035">
    <property type="term" value="F:protein-disulfide reductase activity"/>
    <property type="evidence" value="ECO:0007669"/>
    <property type="project" value="InterPro"/>
</dbReference>
<evidence type="ECO:0000313" key="7">
    <source>
        <dbReference type="Proteomes" id="UP000067434"/>
    </source>
</evidence>
<keyword evidence="7" id="KW-1185">Reference proteome</keyword>
<dbReference type="GO" id="GO:0005829">
    <property type="term" value="C:cytosol"/>
    <property type="evidence" value="ECO:0007669"/>
    <property type="project" value="TreeGrafter"/>
</dbReference>
<proteinExistence type="predicted"/>
<dbReference type="GO" id="GO:0045454">
    <property type="term" value="P:cell redox homeostasis"/>
    <property type="evidence" value="ECO:0007669"/>
    <property type="project" value="TreeGrafter"/>
</dbReference>
<dbReference type="InterPro" id="IPR036249">
    <property type="entry name" value="Thioredoxin-like_sf"/>
</dbReference>
<dbReference type="PRINTS" id="PR00421">
    <property type="entry name" value="THIOREDOXIN"/>
</dbReference>
<evidence type="ECO:0000256" key="3">
    <source>
        <dbReference type="ARBA" id="ARBA00023157"/>
    </source>
</evidence>
<keyword evidence="2" id="KW-0249">Electron transport</keyword>
<evidence type="ECO:0000256" key="2">
    <source>
        <dbReference type="ARBA" id="ARBA00022982"/>
    </source>
</evidence>
<dbReference type="FunFam" id="3.40.30.10:FF:000001">
    <property type="entry name" value="Thioredoxin"/>
    <property type="match status" value="1"/>
</dbReference>
<evidence type="ECO:0000256" key="1">
    <source>
        <dbReference type="ARBA" id="ARBA00022448"/>
    </source>
</evidence>
<dbReference type="STRING" id="1550241.MA03_04110"/>
<dbReference type="Gene3D" id="3.40.30.10">
    <property type="entry name" value="Glutaredoxin"/>
    <property type="match status" value="1"/>
</dbReference>
<dbReference type="HOGENOM" id="CLU_090389_10_4_2"/>
<dbReference type="PATRIC" id="fig|1550241.5.peg.875"/>
<keyword evidence="4" id="KW-0676">Redox-active center</keyword>
<keyword evidence="1" id="KW-0813">Transport</keyword>
<dbReference type="EMBL" id="CP009961">
    <property type="protein sequence ID" value="AKG39351.1"/>
    <property type="molecule type" value="Genomic_DNA"/>
</dbReference>
<protein>
    <recommendedName>
        <fullName evidence="5">Thioredoxin domain-containing protein</fullName>
    </recommendedName>
</protein>
<dbReference type="PROSITE" id="PS00194">
    <property type="entry name" value="THIOREDOXIN_1"/>
    <property type="match status" value="1"/>
</dbReference>
<dbReference type="KEGG" id="thf:MA03_04110"/>
<dbReference type="PROSITE" id="PS51352">
    <property type="entry name" value="THIOREDOXIN_2"/>
    <property type="match status" value="1"/>
</dbReference>
<evidence type="ECO:0000256" key="4">
    <source>
        <dbReference type="ARBA" id="ARBA00023284"/>
    </source>
</evidence>
<name>A0A0F7CLG1_9CREN</name>
<dbReference type="SUPFAM" id="SSF52833">
    <property type="entry name" value="Thioredoxin-like"/>
    <property type="match status" value="1"/>
</dbReference>